<proteinExistence type="predicted"/>
<keyword evidence="1" id="KW-0812">Transmembrane</keyword>
<dbReference type="EMBL" id="RZUH01000022">
    <property type="protein sequence ID" value="KAA8825026.1"/>
    <property type="molecule type" value="Genomic_DNA"/>
</dbReference>
<protein>
    <submittedName>
        <fullName evidence="2">Uncharacterized protein</fullName>
    </submittedName>
</protein>
<evidence type="ECO:0000256" key="1">
    <source>
        <dbReference type="SAM" id="Phobius"/>
    </source>
</evidence>
<feature type="transmembrane region" description="Helical" evidence="1">
    <location>
        <begin position="44"/>
        <end position="66"/>
    </location>
</feature>
<comment type="caution">
    <text evidence="2">The sequence shown here is derived from an EMBL/GenBank/DDBJ whole genome shotgun (WGS) entry which is preliminary data.</text>
</comment>
<keyword evidence="1" id="KW-0472">Membrane</keyword>
<evidence type="ECO:0000313" key="2">
    <source>
        <dbReference type="EMBL" id="KAA8825026.1"/>
    </source>
</evidence>
<feature type="transmembrane region" description="Helical" evidence="1">
    <location>
        <begin position="86"/>
        <end position="106"/>
    </location>
</feature>
<reference evidence="2 3" key="1">
    <citation type="journal article" date="2019" name="Syst. Appl. Microbiol.">
        <title>Characterization of Bifidobacterium species in feaces of the Egyptian fruit bat: Description of B. vespertilionis sp. nov. and B. rousetti sp. nov.</title>
        <authorList>
            <person name="Modesto M."/>
            <person name="Satti M."/>
            <person name="Watanabe K."/>
            <person name="Puglisi E."/>
            <person name="Morelli L."/>
            <person name="Huang C.-H."/>
            <person name="Liou J.-S."/>
            <person name="Miyashita M."/>
            <person name="Tamura T."/>
            <person name="Saito S."/>
            <person name="Mori K."/>
            <person name="Huang L."/>
            <person name="Sciavilla P."/>
            <person name="Sandri C."/>
            <person name="Spiezio C."/>
            <person name="Vitali F."/>
            <person name="Cavalieri D."/>
            <person name="Perpetuini G."/>
            <person name="Tofalo R."/>
            <person name="Bonetti A."/>
            <person name="Arita M."/>
            <person name="Mattarelli P."/>
        </authorList>
    </citation>
    <scope>NUCLEOTIDE SEQUENCE [LARGE SCALE GENOMIC DNA]</scope>
    <source>
        <strain evidence="2 3">RST17</strain>
    </source>
</reference>
<dbReference type="AlphaFoldDB" id="A0A5M9ZG78"/>
<sequence>MDTLLIVDMLPTYGLLCYLLIGMCVTLAFRGLAHAGGKRRRLRFAVIMLLICSLSVALLAYATYIIAMPYVQPDMVDFYHTYRPAVPVFLTGLFCVQFVSGVNALYREKQPDTSRTHG</sequence>
<organism evidence="2 3">
    <name type="scientific">Bifidobacterium myosotis</name>
    <dbReference type="NCBI Taxonomy" id="1630166"/>
    <lineage>
        <taxon>Bacteria</taxon>
        <taxon>Bacillati</taxon>
        <taxon>Actinomycetota</taxon>
        <taxon>Actinomycetes</taxon>
        <taxon>Bifidobacteriales</taxon>
        <taxon>Bifidobacteriaceae</taxon>
        <taxon>Bifidobacterium</taxon>
    </lineage>
</organism>
<keyword evidence="1" id="KW-1133">Transmembrane helix</keyword>
<dbReference type="Proteomes" id="UP000410049">
    <property type="component" value="Unassembled WGS sequence"/>
</dbReference>
<gene>
    <name evidence="2" type="ORF">EMO91_12955</name>
</gene>
<feature type="transmembrane region" description="Helical" evidence="1">
    <location>
        <begin position="12"/>
        <end position="32"/>
    </location>
</feature>
<name>A0A5M9ZG78_9BIFI</name>
<evidence type="ECO:0000313" key="3">
    <source>
        <dbReference type="Proteomes" id="UP000410049"/>
    </source>
</evidence>
<accession>A0A5M9ZG78</accession>
<dbReference type="RefSeq" id="WP_150380294.1">
    <property type="nucleotide sequence ID" value="NZ_RZUH01000022.1"/>
</dbReference>